<comment type="caution">
    <text evidence="1">The sequence shown here is derived from an EMBL/GenBank/DDBJ whole genome shotgun (WGS) entry which is preliminary data.</text>
</comment>
<reference evidence="1 2" key="1">
    <citation type="journal article" date="2011" name="Front. Microbiol.">
        <title>Two Strains of Crocosphaera watsonii with Highly Conserved Genomes are Distinguished by Strain-Specific Features.</title>
        <authorList>
            <person name="Bench S.R."/>
            <person name="Ilikchyan I.N."/>
            <person name="Tripp H.J."/>
            <person name="Zehr J.P."/>
        </authorList>
    </citation>
    <scope>NUCLEOTIDE SEQUENCE [LARGE SCALE GENOMIC DNA]</scope>
    <source>
        <strain evidence="1 2">WH 0003</strain>
    </source>
</reference>
<dbReference type="PATRIC" id="fig|423471.3.peg.2665"/>
<sequence>MTTKEKINQQLEQLSEEQLDQVSEFIAFLKFREKFINPIINTERISQLYQEFAEEDRQLAEQGINEYAELLKQEDQS</sequence>
<dbReference type="EMBL" id="AESD01000421">
    <property type="protein sequence ID" value="EHJ12459.1"/>
    <property type="molecule type" value="Genomic_DNA"/>
</dbReference>
<protein>
    <recommendedName>
        <fullName evidence="3">DUF2281 domain-containing protein</fullName>
    </recommendedName>
</protein>
<organism evidence="1 2">
    <name type="scientific">Crocosphaera watsonii WH 0003</name>
    <dbReference type="NCBI Taxonomy" id="423471"/>
    <lineage>
        <taxon>Bacteria</taxon>
        <taxon>Bacillati</taxon>
        <taxon>Cyanobacteriota</taxon>
        <taxon>Cyanophyceae</taxon>
        <taxon>Oscillatoriophycideae</taxon>
        <taxon>Chroococcales</taxon>
        <taxon>Aphanothecaceae</taxon>
        <taxon>Crocosphaera</taxon>
    </lineage>
</organism>
<accession>G5J5S9</accession>
<dbReference type="Proteomes" id="UP000003477">
    <property type="component" value="Unassembled WGS sequence"/>
</dbReference>
<proteinExistence type="predicted"/>
<name>G5J5S9_CROWT</name>
<evidence type="ECO:0000313" key="1">
    <source>
        <dbReference type="EMBL" id="EHJ12459.1"/>
    </source>
</evidence>
<dbReference type="GeneID" id="88766464"/>
<evidence type="ECO:0008006" key="3">
    <source>
        <dbReference type="Google" id="ProtNLM"/>
    </source>
</evidence>
<evidence type="ECO:0000313" key="2">
    <source>
        <dbReference type="Proteomes" id="UP000003477"/>
    </source>
</evidence>
<dbReference type="RefSeq" id="WP_007310986.1">
    <property type="nucleotide sequence ID" value="NZ_AESD01000421.1"/>
</dbReference>
<dbReference type="AlphaFoldDB" id="G5J5S9"/>
<gene>
    <name evidence="1" type="ORF">CWATWH0003_2833</name>
</gene>